<gene>
    <name evidence="4" type="ORF">SAMN05444170_0567</name>
</gene>
<accession>A0A1M7T117</accession>
<keyword evidence="2 4" id="KW-0449">Lipoprotein</keyword>
<dbReference type="Proteomes" id="UP000184096">
    <property type="component" value="Chromosome I"/>
</dbReference>
<proteinExistence type="inferred from homology"/>
<keyword evidence="2" id="KW-0472">Membrane</keyword>
<evidence type="ECO:0000256" key="2">
    <source>
        <dbReference type="RuleBase" id="RU362097"/>
    </source>
</evidence>
<dbReference type="RefSeq" id="WP_072816602.1">
    <property type="nucleotide sequence ID" value="NZ_LT670849.1"/>
</dbReference>
<evidence type="ECO:0000313" key="5">
    <source>
        <dbReference type="Proteomes" id="UP000184096"/>
    </source>
</evidence>
<evidence type="ECO:0000256" key="1">
    <source>
        <dbReference type="ARBA" id="ARBA00007613"/>
    </source>
</evidence>
<dbReference type="EMBL" id="LT670849">
    <property type="protein sequence ID" value="SHN64399.1"/>
    <property type="molecule type" value="Genomic_DNA"/>
</dbReference>
<dbReference type="PANTHER" id="PTHR30203:SF33">
    <property type="entry name" value="BLR4455 PROTEIN"/>
    <property type="match status" value="1"/>
</dbReference>
<dbReference type="Gene3D" id="1.20.1600.10">
    <property type="entry name" value="Outer membrane efflux proteins (OEP)"/>
    <property type="match status" value="1"/>
</dbReference>
<keyword evidence="5" id="KW-1185">Reference proteome</keyword>
<protein>
    <submittedName>
        <fullName evidence="4">Efflux transporter, outer membrane factor (OMF) lipoprotein, NodT family</fullName>
    </submittedName>
</protein>
<keyword evidence="2" id="KW-0812">Transmembrane</keyword>
<dbReference type="AlphaFoldDB" id="A0A1M7T117"/>
<keyword evidence="2" id="KW-0564">Palmitate</keyword>
<dbReference type="OrthoDB" id="9783100at2"/>
<dbReference type="GO" id="GO:0015562">
    <property type="term" value="F:efflux transmembrane transporter activity"/>
    <property type="evidence" value="ECO:0007669"/>
    <property type="project" value="InterPro"/>
</dbReference>
<evidence type="ECO:0000313" key="4">
    <source>
        <dbReference type="EMBL" id="SHN64399.1"/>
    </source>
</evidence>
<dbReference type="Gene3D" id="2.20.200.10">
    <property type="entry name" value="Outer membrane efflux proteins (OEP)"/>
    <property type="match status" value="1"/>
</dbReference>
<dbReference type="GO" id="GO:0005886">
    <property type="term" value="C:plasma membrane"/>
    <property type="evidence" value="ECO:0007669"/>
    <property type="project" value="UniProtKB-SubCell"/>
</dbReference>
<keyword evidence="3" id="KW-0175">Coiled coil</keyword>
<keyword evidence="2" id="KW-1134">Transmembrane beta strand</keyword>
<comment type="similarity">
    <text evidence="1 2">Belongs to the outer membrane factor (OMF) (TC 1.B.17) family.</text>
</comment>
<dbReference type="NCBIfam" id="TIGR01845">
    <property type="entry name" value="outer_NodT"/>
    <property type="match status" value="1"/>
</dbReference>
<comment type="subcellular location">
    <subcellularLocation>
        <location evidence="2">Cell membrane</location>
        <topology evidence="2">Lipid-anchor</topology>
    </subcellularLocation>
</comment>
<dbReference type="Pfam" id="PF02321">
    <property type="entry name" value="OEP"/>
    <property type="match status" value="2"/>
</dbReference>
<sequence>MSGKASRRTSRRLGKVPFAISALLLGPALSGCILGTEHPDLNLDVPATYREGGHTAADAHVPAIDWWRGFKSSELTSLMDNAQIYNLDIAVAIAQIAQADAQVGINGAPLLPSVSGTGNAERSRSASNGSNLPLGTTSSGASFSQFSLGLTASYIVDFWGKNRATLHAAEESATASRYNREVVTLTAIVTVANTYFQILAAQDELRVARRNLAAAERILTLIKQQFAGGTASQLDVSQQETQVATERAAIPPLEITLRQNMAALAVLVGRAPANFAVKGGTMTQVAVPRVTPGLPSELLNQRPDIRQAEAQLASSNFSVESARAAFFPQIQLTAQTGVQSAALASLFGPGAWFYTLSAGLTQPLFDGFLLESQLKQAKGVQLQNLQAYRKAVLSAFSDVEKALVALQQSTLQERLEVEAVASARKAFEVSETQLRAGTVNLITVLQTQQTLLTNENALAQVRLNKLLAASSLFQALGGGWTPTGQLASVQPQEAAAPAAQ</sequence>
<evidence type="ECO:0000256" key="3">
    <source>
        <dbReference type="SAM" id="Coils"/>
    </source>
</evidence>
<dbReference type="InterPro" id="IPR003423">
    <property type="entry name" value="OMP_efflux"/>
</dbReference>
<name>A0A1M7T117_9BRAD</name>
<organism evidence="4 5">
    <name type="scientific">Bradyrhizobium erythrophlei</name>
    <dbReference type="NCBI Taxonomy" id="1437360"/>
    <lineage>
        <taxon>Bacteria</taxon>
        <taxon>Pseudomonadati</taxon>
        <taxon>Pseudomonadota</taxon>
        <taxon>Alphaproteobacteria</taxon>
        <taxon>Hyphomicrobiales</taxon>
        <taxon>Nitrobacteraceae</taxon>
        <taxon>Bradyrhizobium</taxon>
    </lineage>
</organism>
<dbReference type="PROSITE" id="PS51257">
    <property type="entry name" value="PROKAR_LIPOPROTEIN"/>
    <property type="match status" value="1"/>
</dbReference>
<feature type="coiled-coil region" evidence="3">
    <location>
        <begin position="198"/>
        <end position="225"/>
    </location>
</feature>
<dbReference type="InterPro" id="IPR010131">
    <property type="entry name" value="MdtP/NodT-like"/>
</dbReference>
<reference evidence="5" key="1">
    <citation type="submission" date="2016-11" db="EMBL/GenBank/DDBJ databases">
        <authorList>
            <person name="Varghese N."/>
            <person name="Submissions S."/>
        </authorList>
    </citation>
    <scope>NUCLEOTIDE SEQUENCE [LARGE SCALE GENOMIC DNA]</scope>
    <source>
        <strain evidence="5">GAS401</strain>
    </source>
</reference>
<dbReference type="PANTHER" id="PTHR30203">
    <property type="entry name" value="OUTER MEMBRANE CATION EFFLUX PROTEIN"/>
    <property type="match status" value="1"/>
</dbReference>
<dbReference type="SUPFAM" id="SSF56954">
    <property type="entry name" value="Outer membrane efflux proteins (OEP)"/>
    <property type="match status" value="1"/>
</dbReference>